<organism evidence="2">
    <name type="scientific">Staphylothermus marinus</name>
    <dbReference type="NCBI Taxonomy" id="2280"/>
    <lineage>
        <taxon>Archaea</taxon>
        <taxon>Thermoproteota</taxon>
        <taxon>Thermoprotei</taxon>
        <taxon>Desulfurococcales</taxon>
        <taxon>Desulfurococcaceae</taxon>
        <taxon>Staphylothermus</taxon>
    </lineage>
</organism>
<proteinExistence type="predicted"/>
<sequence>MHHVYEIYMRNSSRILVNDLLKTLTTFNRIQGSKGLWDAVSFLKEMVEDRGFETKLLTIESGVKKGYIETPVSWDLIDAYVEFRDGDNVIGIFSSRDHPTIVAAHAPSGEGCGELSICSNDKCSDSVVLATGYPYDLYVNNDANLFVYYNENRYPDAFPYTGLFLEPNEIMRNKTMVTIPYRFAQKLISLVKVKNRKINVCWKIESSYGNRGLPALLAWRGEESGILFISHICHPKPGAHDNVSGSVANFIALDVLSRVGSEESFGSIHVWVPEYTGTVFLRDHLPWIPKSILNLDMVGSKQNVSGSTLVVINTPRFIASELASYLWFSIQKVFDSSFSYNGINQPSIRYSYSPYGIGSDHDVFVTWGYDAIMINEWPSKFYHTDMDDVDSIDPMNIIKISVSSLLASFMLIKKPNKNVKEIFESFVRVWYRSQALRNDFSLSFLVKNMVKTPVITEPFEKPILETPVFGRAIYRILGRDAFLELDKIRNALTYLEVYGPLAEAVGLKNHIKSFQAELLVKWSRKEEDKVKDAFAIIKSRIGL</sequence>
<gene>
    <name evidence="2" type="ORF">ENU20_00505</name>
</gene>
<name>A0A7C4NNL3_STAMA</name>
<protein>
    <submittedName>
        <fullName evidence="2">M28 family peptidase</fullName>
    </submittedName>
</protein>
<feature type="domain" description="Peptidase M28" evidence="1">
    <location>
        <begin position="291"/>
        <end position="400"/>
    </location>
</feature>
<reference evidence="2" key="1">
    <citation type="journal article" date="2020" name="mSystems">
        <title>Genome- and Community-Level Interaction Insights into Carbon Utilization and Element Cycling Functions of Hydrothermarchaeota in Hydrothermal Sediment.</title>
        <authorList>
            <person name="Zhou Z."/>
            <person name="Liu Y."/>
            <person name="Xu W."/>
            <person name="Pan J."/>
            <person name="Luo Z.H."/>
            <person name="Li M."/>
        </authorList>
    </citation>
    <scope>NUCLEOTIDE SEQUENCE [LARGE SCALE GENOMIC DNA]</scope>
    <source>
        <strain evidence="2">SpSt-648</strain>
    </source>
</reference>
<evidence type="ECO:0000313" key="2">
    <source>
        <dbReference type="EMBL" id="HGQ73548.1"/>
    </source>
</evidence>
<dbReference type="Gene3D" id="3.40.630.10">
    <property type="entry name" value="Zn peptidases"/>
    <property type="match status" value="1"/>
</dbReference>
<comment type="caution">
    <text evidence="2">The sequence shown here is derived from an EMBL/GenBank/DDBJ whole genome shotgun (WGS) entry which is preliminary data.</text>
</comment>
<dbReference type="SUPFAM" id="SSF53187">
    <property type="entry name" value="Zn-dependent exopeptidases"/>
    <property type="match status" value="1"/>
</dbReference>
<accession>A0A7C4NNL3</accession>
<dbReference type="AlphaFoldDB" id="A0A7C4NNL3"/>
<dbReference type="InterPro" id="IPR007484">
    <property type="entry name" value="Peptidase_M28"/>
</dbReference>
<dbReference type="EMBL" id="DTBP01000006">
    <property type="protein sequence ID" value="HGQ73548.1"/>
    <property type="molecule type" value="Genomic_DNA"/>
</dbReference>
<evidence type="ECO:0000259" key="1">
    <source>
        <dbReference type="Pfam" id="PF04389"/>
    </source>
</evidence>
<dbReference type="Pfam" id="PF04389">
    <property type="entry name" value="Peptidase_M28"/>
    <property type="match status" value="1"/>
</dbReference>